<evidence type="ECO:0000256" key="2">
    <source>
        <dbReference type="SAM" id="SignalP"/>
    </source>
</evidence>
<evidence type="ECO:0008006" key="5">
    <source>
        <dbReference type="Google" id="ProtNLM"/>
    </source>
</evidence>
<evidence type="ECO:0000313" key="4">
    <source>
        <dbReference type="Proteomes" id="UP000198908"/>
    </source>
</evidence>
<feature type="compositionally biased region" description="Basic and acidic residues" evidence="1">
    <location>
        <begin position="79"/>
        <end position="99"/>
    </location>
</feature>
<evidence type="ECO:0000256" key="1">
    <source>
        <dbReference type="SAM" id="MobiDB-lite"/>
    </source>
</evidence>
<dbReference type="OrthoDB" id="9035771at2"/>
<dbReference type="EMBL" id="FMYQ01000031">
    <property type="protein sequence ID" value="SDE05172.1"/>
    <property type="molecule type" value="Genomic_DNA"/>
</dbReference>
<organism evidence="3 4">
    <name type="scientific">Paraburkholderia lycopersici</name>
    <dbReference type="NCBI Taxonomy" id="416944"/>
    <lineage>
        <taxon>Bacteria</taxon>
        <taxon>Pseudomonadati</taxon>
        <taxon>Pseudomonadota</taxon>
        <taxon>Betaproteobacteria</taxon>
        <taxon>Burkholderiales</taxon>
        <taxon>Burkholderiaceae</taxon>
        <taxon>Paraburkholderia</taxon>
    </lineage>
</organism>
<accession>A0A1G6ZRN3</accession>
<feature type="signal peptide" evidence="2">
    <location>
        <begin position="1"/>
        <end position="31"/>
    </location>
</feature>
<proteinExistence type="predicted"/>
<reference evidence="4" key="1">
    <citation type="submission" date="2016-09" db="EMBL/GenBank/DDBJ databases">
        <authorList>
            <person name="Varghese N."/>
            <person name="Submissions S."/>
        </authorList>
    </citation>
    <scope>NUCLEOTIDE SEQUENCE [LARGE SCALE GENOMIC DNA]</scope>
    <source>
        <strain evidence="4">TNe-862</strain>
    </source>
</reference>
<dbReference type="Proteomes" id="UP000198908">
    <property type="component" value="Unassembled WGS sequence"/>
</dbReference>
<feature type="region of interest" description="Disordered" evidence="1">
    <location>
        <begin position="79"/>
        <end position="105"/>
    </location>
</feature>
<dbReference type="RefSeq" id="WP_092003763.1">
    <property type="nucleotide sequence ID" value="NZ_FMYQ01000031.1"/>
</dbReference>
<sequence length="105" mass="11953">MNTKSWKTPARALAAAMIAGGALMGASSAFAQSAPFALRADSAPQYGEPHMMPVGVQLSIGWHDNRYWDGHRYWEHDEWMHHHPHDPGPPRYREDDRRPPPPPRY</sequence>
<keyword evidence="2" id="KW-0732">Signal</keyword>
<protein>
    <recommendedName>
        <fullName evidence="5">PXPV repeat-containing protein</fullName>
    </recommendedName>
</protein>
<dbReference type="AlphaFoldDB" id="A0A1G6ZRN3"/>
<keyword evidence="4" id="KW-1185">Reference proteome</keyword>
<name>A0A1G6ZRN3_9BURK</name>
<gene>
    <name evidence="3" type="ORF">SAMN05421548_13153</name>
</gene>
<feature type="chain" id="PRO_5011557316" description="PXPV repeat-containing protein" evidence="2">
    <location>
        <begin position="32"/>
        <end position="105"/>
    </location>
</feature>
<evidence type="ECO:0000313" key="3">
    <source>
        <dbReference type="EMBL" id="SDE05172.1"/>
    </source>
</evidence>